<dbReference type="EMBL" id="FQXR01000008">
    <property type="protein sequence ID" value="SHI03525.1"/>
    <property type="molecule type" value="Genomic_DNA"/>
</dbReference>
<sequence length="55" mass="6455">MKKKSFFSNESRENVDIRDIDELIEMGLDNDEIAKELGISRKHVESLIKDIDKDF</sequence>
<evidence type="ECO:0000313" key="2">
    <source>
        <dbReference type="Proteomes" id="UP000184389"/>
    </source>
</evidence>
<accession>A0A1M5XUM2</accession>
<dbReference type="Gene3D" id="1.10.10.60">
    <property type="entry name" value="Homeodomain-like"/>
    <property type="match status" value="1"/>
</dbReference>
<keyword evidence="2" id="KW-1185">Reference proteome</keyword>
<organism evidence="1 2">
    <name type="scientific">Sporanaerobacter acetigenes DSM 13106</name>
    <dbReference type="NCBI Taxonomy" id="1123281"/>
    <lineage>
        <taxon>Bacteria</taxon>
        <taxon>Bacillati</taxon>
        <taxon>Bacillota</taxon>
        <taxon>Tissierellia</taxon>
        <taxon>Tissierellales</taxon>
        <taxon>Sporanaerobacteraceae</taxon>
        <taxon>Sporanaerobacter</taxon>
    </lineage>
</organism>
<dbReference type="OrthoDB" id="1708214at2"/>
<protein>
    <recommendedName>
        <fullName evidence="3">Homeodomain-like domain-containing protein</fullName>
    </recommendedName>
</protein>
<evidence type="ECO:0008006" key="3">
    <source>
        <dbReference type="Google" id="ProtNLM"/>
    </source>
</evidence>
<gene>
    <name evidence="1" type="ORF">SAMN02745180_01832</name>
</gene>
<dbReference type="STRING" id="1123281.SAMN02745180_01832"/>
<evidence type="ECO:0000313" key="1">
    <source>
        <dbReference type="EMBL" id="SHI03525.1"/>
    </source>
</evidence>
<proteinExistence type="predicted"/>
<reference evidence="1 2" key="1">
    <citation type="submission" date="2016-11" db="EMBL/GenBank/DDBJ databases">
        <authorList>
            <person name="Jaros S."/>
            <person name="Januszkiewicz K."/>
            <person name="Wedrychowicz H."/>
        </authorList>
    </citation>
    <scope>NUCLEOTIDE SEQUENCE [LARGE SCALE GENOMIC DNA]</scope>
    <source>
        <strain evidence="1 2">DSM 13106</strain>
    </source>
</reference>
<dbReference type="RefSeq" id="WP_158281649.1">
    <property type="nucleotide sequence ID" value="NZ_FQXR01000008.1"/>
</dbReference>
<dbReference type="AlphaFoldDB" id="A0A1M5XUM2"/>
<dbReference type="Proteomes" id="UP000184389">
    <property type="component" value="Unassembled WGS sequence"/>
</dbReference>
<name>A0A1M5XUM2_9FIRM</name>